<dbReference type="InterPro" id="IPR044927">
    <property type="entry name" value="Endonuclea_NS_2"/>
</dbReference>
<organism evidence="2 3">
    <name type="scientific">Pseudomonas syringae pv. coriandricola</name>
    <dbReference type="NCBI Taxonomy" id="264453"/>
    <lineage>
        <taxon>Bacteria</taxon>
        <taxon>Pseudomonadati</taxon>
        <taxon>Pseudomonadota</taxon>
        <taxon>Gammaproteobacteria</taxon>
        <taxon>Pseudomonadales</taxon>
        <taxon>Pseudomonadaceae</taxon>
        <taxon>Pseudomonas</taxon>
    </lineage>
</organism>
<sequence length="220" mass="23890">MADLAKMEKLAKAEAARNRVVGAIADSQEARAGSNFGQFAKTEGELRDALAAKNATTPVIKIEASKVEKGSPEYDALNNLKANSSYELDNGTTFITNSHGYVEDITFTPTLTKVPRDARQTAVGKEGLSTDVGGHVQACSLGGTCDRYNLFPQDQNFNNSAYKKFENQLRNALEQGDNVGPVNVTFRRLDAGSPRPDSLVVKYTINGEPRTRRFKNQNGG</sequence>
<dbReference type="Pfam" id="PF13930">
    <property type="entry name" value="Endonuclea_NS_2"/>
    <property type="match status" value="1"/>
</dbReference>
<evidence type="ECO:0000259" key="1">
    <source>
        <dbReference type="Pfam" id="PF13930"/>
    </source>
</evidence>
<feature type="domain" description="Type VII secretion system protein EssD-like" evidence="1">
    <location>
        <begin position="111"/>
        <end position="187"/>
    </location>
</feature>
<evidence type="ECO:0000313" key="2">
    <source>
        <dbReference type="EMBL" id="RMN11122.1"/>
    </source>
</evidence>
<name>A0A3M3JK78_9PSED</name>
<reference evidence="2 3" key="1">
    <citation type="submission" date="2018-08" db="EMBL/GenBank/DDBJ databases">
        <title>Recombination of ecologically and evolutionarily significant loci maintains genetic cohesion in the Pseudomonas syringae species complex.</title>
        <authorList>
            <person name="Dillon M."/>
            <person name="Thakur S."/>
            <person name="Almeida R.N.D."/>
            <person name="Weir B.S."/>
            <person name="Guttman D.S."/>
        </authorList>
    </citation>
    <scope>NUCLEOTIDE SEQUENCE [LARGE SCALE GENOMIC DNA]</scope>
    <source>
        <strain evidence="2 3">ICMP 12341</strain>
    </source>
</reference>
<accession>A0A3M3JK78</accession>
<dbReference type="EMBL" id="RBOV01000206">
    <property type="protein sequence ID" value="RMN11122.1"/>
    <property type="molecule type" value="Genomic_DNA"/>
</dbReference>
<dbReference type="Proteomes" id="UP000271468">
    <property type="component" value="Unassembled WGS sequence"/>
</dbReference>
<evidence type="ECO:0000313" key="3">
    <source>
        <dbReference type="Proteomes" id="UP000271468"/>
    </source>
</evidence>
<protein>
    <recommendedName>
        <fullName evidence="1">Type VII secretion system protein EssD-like domain-containing protein</fullName>
    </recommendedName>
</protein>
<proteinExistence type="predicted"/>
<dbReference type="AlphaFoldDB" id="A0A3M3JK78"/>
<gene>
    <name evidence="2" type="ORF">ALQ65_02733</name>
</gene>
<comment type="caution">
    <text evidence="2">The sequence shown here is derived from an EMBL/GenBank/DDBJ whole genome shotgun (WGS) entry which is preliminary data.</text>
</comment>